<gene>
    <name evidence="1" type="ORF">MNBD_GAMMA26-2337</name>
</gene>
<dbReference type="AlphaFoldDB" id="A0A3B1B180"/>
<organism evidence="1">
    <name type="scientific">hydrothermal vent metagenome</name>
    <dbReference type="NCBI Taxonomy" id="652676"/>
    <lineage>
        <taxon>unclassified sequences</taxon>
        <taxon>metagenomes</taxon>
        <taxon>ecological metagenomes</taxon>
    </lineage>
</organism>
<protein>
    <recommendedName>
        <fullName evidence="2">Integral membrane protein CcmA involved in cell shape determination</fullName>
    </recommendedName>
</protein>
<proteinExistence type="predicted"/>
<dbReference type="InterPro" id="IPR007607">
    <property type="entry name" value="BacA/B"/>
</dbReference>
<evidence type="ECO:0008006" key="2">
    <source>
        <dbReference type="Google" id="ProtNLM"/>
    </source>
</evidence>
<reference evidence="1" key="1">
    <citation type="submission" date="2018-06" db="EMBL/GenBank/DDBJ databases">
        <authorList>
            <person name="Zhirakovskaya E."/>
        </authorList>
    </citation>
    <scope>NUCLEOTIDE SEQUENCE</scope>
</reference>
<dbReference type="Pfam" id="PF04519">
    <property type="entry name" value="Bactofilin"/>
    <property type="match status" value="1"/>
</dbReference>
<name>A0A3B1B180_9ZZZZ</name>
<dbReference type="PANTHER" id="PTHR35024">
    <property type="entry name" value="HYPOTHETICAL CYTOSOLIC PROTEIN"/>
    <property type="match status" value="1"/>
</dbReference>
<sequence length="158" mass="16571">MFGGGKKAQTKKFKASQIATVIGHGTTITGDVSFTGGLHLDGTVKGCLSANEDSTATLTISEQGSIEGNVKVANVILNGAVVGDVYASGRVELAAKARVTGTVYYNLLEMTMGAEVNGQLKHVDEDEPRMLNYFAGDDFSDADDTAVIPKRRAKADAK</sequence>
<evidence type="ECO:0000313" key="1">
    <source>
        <dbReference type="EMBL" id="VAX07841.1"/>
    </source>
</evidence>
<dbReference type="EMBL" id="UOFX01000033">
    <property type="protein sequence ID" value="VAX07841.1"/>
    <property type="molecule type" value="Genomic_DNA"/>
</dbReference>
<dbReference type="PANTHER" id="PTHR35024:SF4">
    <property type="entry name" value="POLYMER-FORMING CYTOSKELETAL PROTEIN"/>
    <property type="match status" value="1"/>
</dbReference>
<accession>A0A3B1B180</accession>